<comment type="caution">
    <text evidence="1">The sequence shown here is derived from an EMBL/GenBank/DDBJ whole genome shotgun (WGS) entry which is preliminary data.</text>
</comment>
<evidence type="ECO:0000313" key="1">
    <source>
        <dbReference type="EMBL" id="KAL0118475.1"/>
    </source>
</evidence>
<name>A0AAW2FTB6_9HYME</name>
<gene>
    <name evidence="1" type="ORF">PUN28_009266</name>
</gene>
<organism evidence="1 2">
    <name type="scientific">Cardiocondyla obscurior</name>
    <dbReference type="NCBI Taxonomy" id="286306"/>
    <lineage>
        <taxon>Eukaryota</taxon>
        <taxon>Metazoa</taxon>
        <taxon>Ecdysozoa</taxon>
        <taxon>Arthropoda</taxon>
        <taxon>Hexapoda</taxon>
        <taxon>Insecta</taxon>
        <taxon>Pterygota</taxon>
        <taxon>Neoptera</taxon>
        <taxon>Endopterygota</taxon>
        <taxon>Hymenoptera</taxon>
        <taxon>Apocrita</taxon>
        <taxon>Aculeata</taxon>
        <taxon>Formicoidea</taxon>
        <taxon>Formicidae</taxon>
        <taxon>Myrmicinae</taxon>
        <taxon>Cardiocondyla</taxon>
    </lineage>
</organism>
<sequence length="83" mass="9227">MRRGTLGFLHHPSGAGYKAGGRHIHTHTHVNIRCDRSKLNATIITAAIRTLHCNVAQRIHSAYGNHVRLSILDDHSPPVHIDQ</sequence>
<keyword evidence="2" id="KW-1185">Reference proteome</keyword>
<dbReference type="AlphaFoldDB" id="A0AAW2FTB6"/>
<proteinExistence type="predicted"/>
<protein>
    <submittedName>
        <fullName evidence="1">Uncharacterized protein</fullName>
    </submittedName>
</protein>
<evidence type="ECO:0000313" key="2">
    <source>
        <dbReference type="Proteomes" id="UP001430953"/>
    </source>
</evidence>
<dbReference type="Proteomes" id="UP001430953">
    <property type="component" value="Unassembled WGS sequence"/>
</dbReference>
<dbReference type="EMBL" id="JADYXP020000008">
    <property type="protein sequence ID" value="KAL0118475.1"/>
    <property type="molecule type" value="Genomic_DNA"/>
</dbReference>
<accession>A0AAW2FTB6</accession>
<reference evidence="1 2" key="1">
    <citation type="submission" date="2023-03" db="EMBL/GenBank/DDBJ databases">
        <title>High recombination rates correlate with genetic variation in Cardiocondyla obscurior ants.</title>
        <authorList>
            <person name="Errbii M."/>
        </authorList>
    </citation>
    <scope>NUCLEOTIDE SEQUENCE [LARGE SCALE GENOMIC DNA]</scope>
    <source>
        <strain evidence="1">Alpha-2009</strain>
        <tissue evidence="1">Whole body</tissue>
    </source>
</reference>